<protein>
    <submittedName>
        <fullName evidence="1">YbaB/EbfC family nucleoid-associated protein</fullName>
    </submittedName>
</protein>
<dbReference type="Proteomes" id="UP001425155">
    <property type="component" value="Unassembled WGS sequence"/>
</dbReference>
<name>A0ABU9W892_9MICO</name>
<dbReference type="EMBL" id="JBCLVG010000002">
    <property type="protein sequence ID" value="MEN1947366.1"/>
    <property type="molecule type" value="Genomic_DNA"/>
</dbReference>
<organism evidence="1 2">
    <name type="scientific">Leifsonia stereocauli</name>
    <dbReference type="NCBI Taxonomy" id="3134136"/>
    <lineage>
        <taxon>Bacteria</taxon>
        <taxon>Bacillati</taxon>
        <taxon>Actinomycetota</taxon>
        <taxon>Actinomycetes</taxon>
        <taxon>Micrococcales</taxon>
        <taxon>Microbacteriaceae</taxon>
        <taxon>Leifsonia</taxon>
    </lineage>
</organism>
<accession>A0ABU9W892</accession>
<dbReference type="InterPro" id="IPR004401">
    <property type="entry name" value="YbaB/EbfC"/>
</dbReference>
<evidence type="ECO:0000313" key="1">
    <source>
        <dbReference type="EMBL" id="MEN1947366.1"/>
    </source>
</evidence>
<dbReference type="RefSeq" id="WP_342114531.1">
    <property type="nucleotide sequence ID" value="NZ_JBCAUN010000002.1"/>
</dbReference>
<dbReference type="Gene3D" id="3.30.1310.10">
    <property type="entry name" value="Nucleoid-associated protein YbaB-like domain"/>
    <property type="match status" value="1"/>
</dbReference>
<dbReference type="InterPro" id="IPR036894">
    <property type="entry name" value="YbaB-like_sf"/>
</dbReference>
<reference evidence="1 2" key="1">
    <citation type="submission" date="2024-03" db="EMBL/GenBank/DDBJ databases">
        <title>YIM 134122 draft genome.</title>
        <authorList>
            <person name="Zuo S."/>
            <person name="Xiong L."/>
        </authorList>
    </citation>
    <scope>NUCLEOTIDE SEQUENCE [LARGE SCALE GENOMIC DNA]</scope>
    <source>
        <strain evidence="1 2">YIM 134122</strain>
    </source>
</reference>
<keyword evidence="2" id="KW-1185">Reference proteome</keyword>
<dbReference type="Pfam" id="PF02575">
    <property type="entry name" value="YbaB_DNA_bd"/>
    <property type="match status" value="1"/>
</dbReference>
<sequence>MRAPVGRPLPLDEETMNDADHILDFRDELERDAAVYSAIPTVSAASDTSGSVRVAFDSDTRVLSVVVGDRWKSAHRPDELGAVIVDLVVQLAAERARQWGETVAEDETVQTVTPLPPRNETPAAHVQAALADAGDSLDATAVLAQMMTMLEEVNAGMDTAMQIISARLSATHSAASAQGRVRATVDGSGGVTALVLDEEWLGTEPADSITRAINQAIASAASSATVPENPLAGTPLERYAAVVDDPSALARILMGKD</sequence>
<gene>
    <name evidence="1" type="ORF">WJX64_12480</name>
</gene>
<evidence type="ECO:0000313" key="2">
    <source>
        <dbReference type="Proteomes" id="UP001425155"/>
    </source>
</evidence>
<proteinExistence type="predicted"/>
<comment type="caution">
    <text evidence="1">The sequence shown here is derived from an EMBL/GenBank/DDBJ whole genome shotgun (WGS) entry which is preliminary data.</text>
</comment>